<dbReference type="SUPFAM" id="SSF54826">
    <property type="entry name" value="Enolase N-terminal domain-like"/>
    <property type="match status" value="1"/>
</dbReference>
<dbReference type="InterPro" id="IPR013341">
    <property type="entry name" value="Mandelate_racemase_N_dom"/>
</dbReference>
<dbReference type="Proteomes" id="UP001321445">
    <property type="component" value="Chromosome"/>
</dbReference>
<dbReference type="PANTHER" id="PTHR48073">
    <property type="entry name" value="O-SUCCINYLBENZOATE SYNTHASE-RELATED"/>
    <property type="match status" value="1"/>
</dbReference>
<dbReference type="InterPro" id="IPR013342">
    <property type="entry name" value="Mandelate_racemase_C"/>
</dbReference>
<keyword evidence="2 5" id="KW-0479">Metal-binding</keyword>
<protein>
    <recommendedName>
        <fullName evidence="5">Dipeptide epimerase</fullName>
        <ecNumber evidence="5">5.1.1.-</ecNumber>
    </recommendedName>
</protein>
<evidence type="ECO:0000256" key="3">
    <source>
        <dbReference type="ARBA" id="ARBA00022842"/>
    </source>
</evidence>
<dbReference type="Gene3D" id="3.20.20.120">
    <property type="entry name" value="Enolase-like C-terminal domain"/>
    <property type="match status" value="1"/>
</dbReference>
<evidence type="ECO:0000256" key="2">
    <source>
        <dbReference type="ARBA" id="ARBA00022723"/>
    </source>
</evidence>
<evidence type="ECO:0000259" key="6">
    <source>
        <dbReference type="SMART" id="SM00922"/>
    </source>
</evidence>
<accession>A0ABM8FMP5</accession>
<dbReference type="PROSITE" id="PS00909">
    <property type="entry name" value="MR_MLE_2"/>
    <property type="match status" value="1"/>
</dbReference>
<evidence type="ECO:0000256" key="5">
    <source>
        <dbReference type="RuleBase" id="RU366006"/>
    </source>
</evidence>
<dbReference type="EMBL" id="AP027370">
    <property type="protein sequence ID" value="BDY12883.1"/>
    <property type="molecule type" value="Genomic_DNA"/>
</dbReference>
<dbReference type="InterPro" id="IPR018110">
    <property type="entry name" value="Mandel_Rmase/mucon_lact_enz_CS"/>
</dbReference>
<keyword evidence="4 5" id="KW-0413">Isomerase</keyword>
<name>A0ABM8FMP5_9BACT</name>
<dbReference type="InterPro" id="IPR036849">
    <property type="entry name" value="Enolase-like_C_sf"/>
</dbReference>
<evidence type="ECO:0000256" key="4">
    <source>
        <dbReference type="ARBA" id="ARBA00023235"/>
    </source>
</evidence>
<dbReference type="CDD" id="cd03319">
    <property type="entry name" value="L-Ala-DL-Glu_epimerase"/>
    <property type="match status" value="1"/>
</dbReference>
<dbReference type="SFLD" id="SFLDS00001">
    <property type="entry name" value="Enolase"/>
    <property type="match status" value="1"/>
</dbReference>
<proteinExistence type="inferred from homology"/>
<dbReference type="InterPro" id="IPR034603">
    <property type="entry name" value="Dipeptide_epimerase"/>
</dbReference>
<dbReference type="SMART" id="SM00922">
    <property type="entry name" value="MR_MLE"/>
    <property type="match status" value="1"/>
</dbReference>
<dbReference type="RefSeq" id="WP_286335934.1">
    <property type="nucleotide sequence ID" value="NZ_AP027370.1"/>
</dbReference>
<dbReference type="SFLD" id="SFLDF00009">
    <property type="entry name" value="o-succinylbenzoate_synthase"/>
    <property type="match status" value="1"/>
</dbReference>
<dbReference type="InterPro" id="IPR029065">
    <property type="entry name" value="Enolase_C-like"/>
</dbReference>
<organism evidence="8 9">
    <name type="scientific">Hydrogenimonas cancrithermarum</name>
    <dbReference type="NCBI Taxonomy" id="2993563"/>
    <lineage>
        <taxon>Bacteria</taxon>
        <taxon>Pseudomonadati</taxon>
        <taxon>Campylobacterota</taxon>
        <taxon>Epsilonproteobacteria</taxon>
        <taxon>Campylobacterales</taxon>
        <taxon>Hydrogenimonadaceae</taxon>
        <taxon>Hydrogenimonas</taxon>
    </lineage>
</organism>
<gene>
    <name evidence="7" type="ORF">HCR_11950</name>
    <name evidence="8" type="ORF">HCR_13120</name>
</gene>
<evidence type="ECO:0000313" key="8">
    <source>
        <dbReference type="EMBL" id="BDY13000.1"/>
    </source>
</evidence>
<comment type="cofactor">
    <cofactor evidence="5">
        <name>Mg(2+)</name>
        <dbReference type="ChEBI" id="CHEBI:18420"/>
    </cofactor>
    <text evidence="5">Binds 1 Mg(2+) ion per subunit.</text>
</comment>
<dbReference type="Pfam" id="PF13378">
    <property type="entry name" value="MR_MLE_C"/>
    <property type="match status" value="1"/>
</dbReference>
<evidence type="ECO:0000313" key="7">
    <source>
        <dbReference type="EMBL" id="BDY12883.1"/>
    </source>
</evidence>
<reference evidence="8 9" key="1">
    <citation type="submission" date="2023-03" db="EMBL/GenBank/DDBJ databases">
        <title>Description of Hydrogenimonas sp. ISO32.</title>
        <authorList>
            <person name="Mino S."/>
            <person name="Fukazawa S."/>
            <person name="Sawabe T."/>
        </authorList>
    </citation>
    <scope>NUCLEOTIDE SEQUENCE [LARGE SCALE GENOMIC DNA]</scope>
    <source>
        <strain evidence="8 9">ISO32</strain>
    </source>
</reference>
<dbReference type="Pfam" id="PF02746">
    <property type="entry name" value="MR_MLE_N"/>
    <property type="match status" value="1"/>
</dbReference>
<dbReference type="EMBL" id="AP027370">
    <property type="protein sequence ID" value="BDY13000.1"/>
    <property type="molecule type" value="Genomic_DNA"/>
</dbReference>
<dbReference type="Gene3D" id="3.30.390.10">
    <property type="entry name" value="Enolase-like, N-terminal domain"/>
    <property type="match status" value="1"/>
</dbReference>
<evidence type="ECO:0000256" key="1">
    <source>
        <dbReference type="ARBA" id="ARBA00008031"/>
    </source>
</evidence>
<keyword evidence="3 5" id="KW-0460">Magnesium</keyword>
<dbReference type="SFLD" id="SFLDG00180">
    <property type="entry name" value="muconate_cycloisomerase"/>
    <property type="match status" value="1"/>
</dbReference>
<dbReference type="InterPro" id="IPR029017">
    <property type="entry name" value="Enolase-like_N"/>
</dbReference>
<dbReference type="EC" id="5.1.1.-" evidence="5"/>
<dbReference type="SUPFAM" id="SSF51604">
    <property type="entry name" value="Enolase C-terminal domain-like"/>
    <property type="match status" value="1"/>
</dbReference>
<evidence type="ECO:0000313" key="9">
    <source>
        <dbReference type="Proteomes" id="UP001321445"/>
    </source>
</evidence>
<dbReference type="PANTHER" id="PTHR48073:SF2">
    <property type="entry name" value="O-SUCCINYLBENZOATE SYNTHASE"/>
    <property type="match status" value="1"/>
</dbReference>
<keyword evidence="9" id="KW-1185">Reference proteome</keyword>
<comment type="similarity">
    <text evidence="1 5">Belongs to the mandelate racemase/muconate lactonizing enzyme family.</text>
</comment>
<feature type="domain" description="Mandelate racemase/muconate lactonizing enzyme C-terminal" evidence="6">
    <location>
        <begin position="141"/>
        <end position="236"/>
    </location>
</feature>
<sequence length="344" mass="37205">MTITDIVFSTVEIPLKTPFVTALRRVENVEAVRVTLSTDGGLQGIGEAPPTEVITGENLQSIRSTIEAKIAPNMLHKPFETMEEVQKILHTSCKGATSAKAAVDIALYDLFCKQTCQPLYRFLGGENRSVETDVTISLNDPGTMAADARIALAEGFDILKVKVGGRDGRDIARLEGVRRAVPDALLLVDANQAWSETEALKMIGAVSDLGIELIEQPLPAENLEGMQAVTAQSPIPILADESVFTLEDAKRVIGTKAAEMINIKLMKCGGIYKAREIVEWCEARGVKCMMGSMLESPASIKAALQLAMAYPETIRYADLDSPLLYESIPQGSGMAFKGNEIFLS</sequence>